<sequence>MTTARGPLNLSRHAPRARGFTLLELLTVLVIISVAISLVALSMAPPNRERDHERYLPRLHSFVLEAYTDARLQRQDLGLHWFSDRIQLYQLGTELDDQGDPQTVLDPLRHWILPDSLEFRLGLGNDTRLLPLWTEQHPEPAELHLLIRPDGTGDHPWRLELAWADDGEPWQYLVSDGFNRPQWRLAHE</sequence>
<reference evidence="2 3" key="1">
    <citation type="submission" date="2019-04" db="EMBL/GenBank/DDBJ databases">
        <title>Natronospirillum operosus gen. nov., sp. nov., a haloalkaliphilic satellite isolated from decaying biomass of laboratory culture of cyanobacterium Geitlerinema sp. and proposal of Natronospirillaceae fam. nov. and Saccharospirillaceae fam. nov.</title>
        <authorList>
            <person name="Kevbrin V."/>
            <person name="Boltyanskaya Y."/>
            <person name="Koziaeva V."/>
            <person name="Grouzdev D.S."/>
            <person name="Park M."/>
            <person name="Cho J."/>
        </authorList>
    </citation>
    <scope>NUCLEOTIDE SEQUENCE [LARGE SCALE GENOMIC DNA]</scope>
    <source>
        <strain evidence="2 3">G-116</strain>
    </source>
</reference>
<dbReference type="NCBIfam" id="TIGR02532">
    <property type="entry name" value="IV_pilin_GFxxxE"/>
    <property type="match status" value="1"/>
</dbReference>
<dbReference type="EMBL" id="SRMF01000001">
    <property type="protein sequence ID" value="TGG96075.1"/>
    <property type="molecule type" value="Genomic_DNA"/>
</dbReference>
<dbReference type="Proteomes" id="UP000297475">
    <property type="component" value="Unassembled WGS sequence"/>
</dbReference>
<keyword evidence="1" id="KW-1133">Transmembrane helix</keyword>
<comment type="caution">
    <text evidence="2">The sequence shown here is derived from an EMBL/GenBank/DDBJ whole genome shotgun (WGS) entry which is preliminary data.</text>
</comment>
<evidence type="ECO:0000313" key="3">
    <source>
        <dbReference type="Proteomes" id="UP000297475"/>
    </source>
</evidence>
<dbReference type="SUPFAM" id="SSF54523">
    <property type="entry name" value="Pili subunits"/>
    <property type="match status" value="1"/>
</dbReference>
<evidence type="ECO:0000256" key="1">
    <source>
        <dbReference type="SAM" id="Phobius"/>
    </source>
</evidence>
<dbReference type="OrthoDB" id="4966783at2"/>
<keyword evidence="1" id="KW-0472">Membrane</keyword>
<dbReference type="PROSITE" id="PS00409">
    <property type="entry name" value="PROKAR_NTER_METHYL"/>
    <property type="match status" value="1"/>
</dbReference>
<dbReference type="Pfam" id="PF07963">
    <property type="entry name" value="N_methyl"/>
    <property type="match status" value="1"/>
</dbReference>
<feature type="transmembrane region" description="Helical" evidence="1">
    <location>
        <begin position="20"/>
        <end position="44"/>
    </location>
</feature>
<evidence type="ECO:0000313" key="2">
    <source>
        <dbReference type="EMBL" id="TGG96075.1"/>
    </source>
</evidence>
<keyword evidence="3" id="KW-1185">Reference proteome</keyword>
<proteinExistence type="predicted"/>
<protein>
    <submittedName>
        <fullName evidence="2">Prepilin-type N-terminal cleavage/methylation domain-containing protein</fullName>
    </submittedName>
</protein>
<accession>A0A4Z0WLF0</accession>
<dbReference type="InterPro" id="IPR045584">
    <property type="entry name" value="Pilin-like"/>
</dbReference>
<gene>
    <name evidence="2" type="ORF">E4656_04285</name>
</gene>
<organism evidence="2 3">
    <name type="scientific">Natronospirillum operosum</name>
    <dbReference type="NCBI Taxonomy" id="2759953"/>
    <lineage>
        <taxon>Bacteria</taxon>
        <taxon>Pseudomonadati</taxon>
        <taxon>Pseudomonadota</taxon>
        <taxon>Gammaproteobacteria</taxon>
        <taxon>Oceanospirillales</taxon>
        <taxon>Natronospirillaceae</taxon>
        <taxon>Natronospirillum</taxon>
    </lineage>
</organism>
<keyword evidence="1" id="KW-0812">Transmembrane</keyword>
<dbReference type="AlphaFoldDB" id="A0A4Z0WLF0"/>
<name>A0A4Z0WLF0_9GAMM</name>
<dbReference type="InterPro" id="IPR012902">
    <property type="entry name" value="N_methyl_site"/>
</dbReference>